<sequence>MDTSNYSELTRAILADIDRQVDIELTNTSLPRIQLVTEATEWSSPNVTQESQSVAKIANLNAIEKKIVSLLTLAGQTMDTLASENHEDSLDDTSVAYFHTNGGLRKFDDNVKQYIKLLDEIQLSLRKQYHDLATSGTASVNLPFTVSVYDTDKVLDALTRCLSLVRTEMKELSQL</sequence>
<evidence type="ECO:0000313" key="5">
    <source>
        <dbReference type="EMBL" id="KAJ1963067.1"/>
    </source>
</evidence>
<protein>
    <recommendedName>
        <fullName evidence="4">Mediator of RNA polymerase II transcription subunit 11</fullName>
    </recommendedName>
    <alternativeName>
        <fullName evidence="4">Mediator complex subunit 11</fullName>
    </alternativeName>
</protein>
<comment type="subcellular location">
    <subcellularLocation>
        <location evidence="1 4">Nucleus</location>
    </subcellularLocation>
</comment>
<dbReference type="OrthoDB" id="5537426at2759"/>
<evidence type="ECO:0000256" key="3">
    <source>
        <dbReference type="ARBA" id="ARBA00023242"/>
    </source>
</evidence>
<dbReference type="GO" id="GO:0006357">
    <property type="term" value="P:regulation of transcription by RNA polymerase II"/>
    <property type="evidence" value="ECO:0007669"/>
    <property type="project" value="InterPro"/>
</dbReference>
<evidence type="ECO:0000313" key="6">
    <source>
        <dbReference type="Proteomes" id="UP001150925"/>
    </source>
</evidence>
<comment type="function">
    <text evidence="4">Component of the Mediator complex, a coactivator involved in the regulated transcription of nearly all RNA polymerase II-dependent genes. Mediator functions as a bridge to convey information from gene-specific regulatory proteins to the basal RNA polymerase II transcription machinery. Mediator is recruited to promoters by direct interactions with regulatory proteins and serves as a scaffold for the assembly of a functional pre-initiation complex with RNA polymerase II and the general transcription factors.</text>
</comment>
<keyword evidence="3 4" id="KW-0539">Nucleus</keyword>
<name>A0A9W8AN45_9FUNG</name>
<evidence type="ECO:0000256" key="4">
    <source>
        <dbReference type="RuleBase" id="RU364147"/>
    </source>
</evidence>
<comment type="similarity">
    <text evidence="2 4">Belongs to the Mediator complex subunit 11 family.</text>
</comment>
<keyword evidence="4" id="KW-0805">Transcription regulation</keyword>
<reference evidence="5" key="1">
    <citation type="submission" date="2022-07" db="EMBL/GenBank/DDBJ databases">
        <title>Phylogenomic reconstructions and comparative analyses of Kickxellomycotina fungi.</title>
        <authorList>
            <person name="Reynolds N.K."/>
            <person name="Stajich J.E."/>
            <person name="Barry K."/>
            <person name="Grigoriev I.V."/>
            <person name="Crous P."/>
            <person name="Smith M.E."/>
        </authorList>
    </citation>
    <scope>NUCLEOTIDE SEQUENCE</scope>
    <source>
        <strain evidence="5">RSA 1196</strain>
    </source>
</reference>
<dbReference type="Gene3D" id="1.10.287.3490">
    <property type="match status" value="1"/>
</dbReference>
<comment type="subunit">
    <text evidence="4">Component of the Mediator complex.</text>
</comment>
<organism evidence="5 6">
    <name type="scientific">Dispira parvispora</name>
    <dbReference type="NCBI Taxonomy" id="1520584"/>
    <lineage>
        <taxon>Eukaryota</taxon>
        <taxon>Fungi</taxon>
        <taxon>Fungi incertae sedis</taxon>
        <taxon>Zoopagomycota</taxon>
        <taxon>Kickxellomycotina</taxon>
        <taxon>Dimargaritomycetes</taxon>
        <taxon>Dimargaritales</taxon>
        <taxon>Dimargaritaceae</taxon>
        <taxon>Dispira</taxon>
    </lineage>
</organism>
<dbReference type="PANTHER" id="PTHR22890">
    <property type="entry name" value="MEDIATOR OF RNA POLYMERASE II TRANSCRIPTION SUBUNIT 11"/>
    <property type="match status" value="1"/>
</dbReference>
<accession>A0A9W8AN45</accession>
<keyword evidence="4" id="KW-0804">Transcription</keyword>
<dbReference type="Proteomes" id="UP001150925">
    <property type="component" value="Unassembled WGS sequence"/>
</dbReference>
<dbReference type="InterPro" id="IPR019404">
    <property type="entry name" value="Mediator_Med11"/>
</dbReference>
<keyword evidence="4" id="KW-0010">Activator</keyword>
<dbReference type="EMBL" id="JANBPY010000876">
    <property type="protein sequence ID" value="KAJ1963067.1"/>
    <property type="molecule type" value="Genomic_DNA"/>
</dbReference>
<dbReference type="GO" id="GO:0003712">
    <property type="term" value="F:transcription coregulator activity"/>
    <property type="evidence" value="ECO:0007669"/>
    <property type="project" value="InterPro"/>
</dbReference>
<dbReference type="Pfam" id="PF10280">
    <property type="entry name" value="Med11"/>
    <property type="match status" value="1"/>
</dbReference>
<evidence type="ECO:0000256" key="1">
    <source>
        <dbReference type="ARBA" id="ARBA00004123"/>
    </source>
</evidence>
<evidence type="ECO:0000256" key="2">
    <source>
        <dbReference type="ARBA" id="ARBA00008186"/>
    </source>
</evidence>
<keyword evidence="6" id="KW-1185">Reference proteome</keyword>
<dbReference type="AlphaFoldDB" id="A0A9W8AN45"/>
<comment type="caution">
    <text evidence="5">The sequence shown here is derived from an EMBL/GenBank/DDBJ whole genome shotgun (WGS) entry which is preliminary data.</text>
</comment>
<gene>
    <name evidence="4" type="primary">MED11</name>
    <name evidence="5" type="ORF">IWQ62_003334</name>
</gene>
<proteinExistence type="inferred from homology"/>
<dbReference type="GO" id="GO:0016592">
    <property type="term" value="C:mediator complex"/>
    <property type="evidence" value="ECO:0007669"/>
    <property type="project" value="InterPro"/>
</dbReference>